<accession>A0A7M1CLL5</accession>
<organism evidence="1 2">
    <name type="scientific">Arthrobacter phage Yavru</name>
    <dbReference type="NCBI Taxonomy" id="2776857"/>
    <lineage>
        <taxon>Viruses</taxon>
        <taxon>Duplodnaviria</taxon>
        <taxon>Heunggongvirae</taxon>
        <taxon>Uroviricota</taxon>
        <taxon>Caudoviricetes</taxon>
        <taxon>Whytuvirus</taxon>
        <taxon>Whytuvirus yavru</taxon>
    </lineage>
</organism>
<keyword evidence="2" id="KW-1185">Reference proteome</keyword>
<dbReference type="EMBL" id="MT889364">
    <property type="protein sequence ID" value="QOP64229.1"/>
    <property type="molecule type" value="Genomic_DNA"/>
</dbReference>
<dbReference type="KEGG" id="vg:80090841"/>
<dbReference type="GeneID" id="80090841"/>
<evidence type="ECO:0000313" key="2">
    <source>
        <dbReference type="Proteomes" id="UP000593988"/>
    </source>
</evidence>
<dbReference type="RefSeq" id="YP_010761584.1">
    <property type="nucleotide sequence ID" value="NC_073600.1"/>
</dbReference>
<reference evidence="1 2" key="1">
    <citation type="submission" date="2020-08" db="EMBL/GenBank/DDBJ databases">
        <authorList>
            <person name="Ulker M."/>
            <person name="Siddiqui F.A."/>
            <person name="Anastasi R.E."/>
            <person name="Conroy D.J."/>
            <person name="Edwards E.G."/>
            <person name="Gerton T.J."/>
            <person name="Laizure I.E."/>
            <person name="Reynolds J.D."/>
            <person name="Ouellette S.K."/>
            <person name="Duggan K.O."/>
            <person name="Johnson K.C."/>
            <person name="MacLea K.S."/>
            <person name="Gurney S.M.R."/>
            <person name="Garlena R.A."/>
            <person name="Russell D.A."/>
            <person name="Pope W.H."/>
            <person name="Jacobs-Sera D."/>
            <person name="Hatfull G.F."/>
        </authorList>
    </citation>
    <scope>NUCLEOTIDE SEQUENCE [LARGE SCALE GENOMIC DNA]</scope>
</reference>
<dbReference type="Proteomes" id="UP000593988">
    <property type="component" value="Segment"/>
</dbReference>
<sequence length="94" mass="10257">MPDHAANDAVLPSQRITMNNTTLRDDLRPAAADQYVPATVIHDHVEAGGFGWPVSGDLTTIEHGVPVPKLRRRLRVVAVGTIWQGPATADRIRK</sequence>
<gene>
    <name evidence="1" type="primary">18</name>
    <name evidence="1" type="ORF">SEA_YAVRU_18</name>
</gene>
<evidence type="ECO:0000313" key="1">
    <source>
        <dbReference type="EMBL" id="QOP64229.1"/>
    </source>
</evidence>
<protein>
    <submittedName>
        <fullName evidence="1">Uncharacterized protein</fullName>
    </submittedName>
</protein>
<proteinExistence type="predicted"/>
<name>A0A7M1CLL5_9CAUD</name>